<dbReference type="Proteomes" id="UP001054945">
    <property type="component" value="Unassembled WGS sequence"/>
</dbReference>
<dbReference type="InterPro" id="IPR027417">
    <property type="entry name" value="P-loop_NTPase"/>
</dbReference>
<dbReference type="SUPFAM" id="SSF52540">
    <property type="entry name" value="P-loop containing nucleoside triphosphate hydrolases"/>
    <property type="match status" value="1"/>
</dbReference>
<protein>
    <submittedName>
        <fullName evidence="1">Uncharacterized protein</fullName>
    </submittedName>
</protein>
<dbReference type="AlphaFoldDB" id="A0AAV4PLR5"/>
<gene>
    <name evidence="1" type="ORF">CEXT_693971</name>
</gene>
<organism evidence="1 2">
    <name type="scientific">Caerostris extrusa</name>
    <name type="common">Bark spider</name>
    <name type="synonym">Caerostris bankana</name>
    <dbReference type="NCBI Taxonomy" id="172846"/>
    <lineage>
        <taxon>Eukaryota</taxon>
        <taxon>Metazoa</taxon>
        <taxon>Ecdysozoa</taxon>
        <taxon>Arthropoda</taxon>
        <taxon>Chelicerata</taxon>
        <taxon>Arachnida</taxon>
        <taxon>Araneae</taxon>
        <taxon>Araneomorphae</taxon>
        <taxon>Entelegynae</taxon>
        <taxon>Araneoidea</taxon>
        <taxon>Araneidae</taxon>
        <taxon>Caerostris</taxon>
    </lineage>
</organism>
<sequence>MRSPVPPFFIQARVVMICIEEKRDVVYVFVFGDQGTGKTTLINSVTTRRISDPLLPSFQYVSESDRMTDMGMITLRLLELNRGHLTSPEISQICRTAKHVLLFVFAIYDLHGFNFVRLMINVRKAFGWSVPAVMLGTQTRSQK</sequence>
<comment type="caution">
    <text evidence="1">The sequence shown here is derived from an EMBL/GenBank/DDBJ whole genome shotgun (WGS) entry which is preliminary data.</text>
</comment>
<evidence type="ECO:0000313" key="2">
    <source>
        <dbReference type="Proteomes" id="UP001054945"/>
    </source>
</evidence>
<reference evidence="1 2" key="1">
    <citation type="submission" date="2021-06" db="EMBL/GenBank/DDBJ databases">
        <title>Caerostris extrusa draft genome.</title>
        <authorList>
            <person name="Kono N."/>
            <person name="Arakawa K."/>
        </authorList>
    </citation>
    <scope>NUCLEOTIDE SEQUENCE [LARGE SCALE GENOMIC DNA]</scope>
</reference>
<dbReference type="Gene3D" id="3.40.50.300">
    <property type="entry name" value="P-loop containing nucleotide triphosphate hydrolases"/>
    <property type="match status" value="1"/>
</dbReference>
<accession>A0AAV4PLR5</accession>
<name>A0AAV4PLR5_CAEEX</name>
<proteinExistence type="predicted"/>
<keyword evidence="2" id="KW-1185">Reference proteome</keyword>
<evidence type="ECO:0000313" key="1">
    <source>
        <dbReference type="EMBL" id="GIX97350.1"/>
    </source>
</evidence>
<dbReference type="EMBL" id="BPLR01004766">
    <property type="protein sequence ID" value="GIX97350.1"/>
    <property type="molecule type" value="Genomic_DNA"/>
</dbReference>